<dbReference type="EMBL" id="JACXVP010000001">
    <property type="protein sequence ID" value="KAG5629809.1"/>
    <property type="molecule type" value="Genomic_DNA"/>
</dbReference>
<dbReference type="AlphaFoldDB" id="A0A9J6AZG3"/>
<sequence>MPFEADAIVLGALMGACRLHEAIELGNEIVQLLLESQHNHSGIMYNHIMHLCWRIEDGSCCFLEKSYVN</sequence>
<comment type="caution">
    <text evidence="1">The sequence shown here is derived from an EMBL/GenBank/DDBJ whole genome shotgun (WGS) entry which is preliminary data.</text>
</comment>
<name>A0A9J6AZG3_SOLCO</name>
<accession>A0A9J6AZG3</accession>
<reference evidence="1 2" key="1">
    <citation type="submission" date="2020-09" db="EMBL/GenBank/DDBJ databases">
        <title>De no assembly of potato wild relative species, Solanum commersonii.</title>
        <authorList>
            <person name="Cho K."/>
        </authorList>
    </citation>
    <scope>NUCLEOTIDE SEQUENCE [LARGE SCALE GENOMIC DNA]</scope>
    <source>
        <strain evidence="1">LZ3.2</strain>
        <tissue evidence="1">Leaf</tissue>
    </source>
</reference>
<keyword evidence="2" id="KW-1185">Reference proteome</keyword>
<proteinExistence type="predicted"/>
<dbReference type="Proteomes" id="UP000824120">
    <property type="component" value="Chromosome 1"/>
</dbReference>
<organism evidence="1 2">
    <name type="scientific">Solanum commersonii</name>
    <name type="common">Commerson's wild potato</name>
    <name type="synonym">Commerson's nightshade</name>
    <dbReference type="NCBI Taxonomy" id="4109"/>
    <lineage>
        <taxon>Eukaryota</taxon>
        <taxon>Viridiplantae</taxon>
        <taxon>Streptophyta</taxon>
        <taxon>Embryophyta</taxon>
        <taxon>Tracheophyta</taxon>
        <taxon>Spermatophyta</taxon>
        <taxon>Magnoliopsida</taxon>
        <taxon>eudicotyledons</taxon>
        <taxon>Gunneridae</taxon>
        <taxon>Pentapetalae</taxon>
        <taxon>asterids</taxon>
        <taxon>lamiids</taxon>
        <taxon>Solanales</taxon>
        <taxon>Solanaceae</taxon>
        <taxon>Solanoideae</taxon>
        <taxon>Solaneae</taxon>
        <taxon>Solanum</taxon>
    </lineage>
</organism>
<gene>
    <name evidence="1" type="ORF">H5410_001526</name>
</gene>
<evidence type="ECO:0000313" key="2">
    <source>
        <dbReference type="Proteomes" id="UP000824120"/>
    </source>
</evidence>
<protein>
    <submittedName>
        <fullName evidence="1">Uncharacterized protein</fullName>
    </submittedName>
</protein>
<evidence type="ECO:0000313" key="1">
    <source>
        <dbReference type="EMBL" id="KAG5629809.1"/>
    </source>
</evidence>
<dbReference type="OrthoDB" id="185373at2759"/>